<evidence type="ECO:0000256" key="2">
    <source>
        <dbReference type="ARBA" id="ARBA00022840"/>
    </source>
</evidence>
<organism evidence="6 7">
    <name type="scientific">Dissostichus eleginoides</name>
    <name type="common">Patagonian toothfish</name>
    <name type="synonym">Dissostichus amissus</name>
    <dbReference type="NCBI Taxonomy" id="100907"/>
    <lineage>
        <taxon>Eukaryota</taxon>
        <taxon>Metazoa</taxon>
        <taxon>Chordata</taxon>
        <taxon>Craniata</taxon>
        <taxon>Vertebrata</taxon>
        <taxon>Euteleostomi</taxon>
        <taxon>Actinopterygii</taxon>
        <taxon>Neopterygii</taxon>
        <taxon>Teleostei</taxon>
        <taxon>Neoteleostei</taxon>
        <taxon>Acanthomorphata</taxon>
        <taxon>Eupercaria</taxon>
        <taxon>Perciformes</taxon>
        <taxon>Notothenioidei</taxon>
        <taxon>Nototheniidae</taxon>
        <taxon>Dissostichus</taxon>
    </lineage>
</organism>
<dbReference type="GO" id="GO:0004674">
    <property type="term" value="F:protein serine/threonine kinase activity"/>
    <property type="evidence" value="ECO:0007669"/>
    <property type="project" value="UniProtKB-KW"/>
</dbReference>
<keyword evidence="1 3" id="KW-0547">Nucleotide-binding</keyword>
<keyword evidence="4" id="KW-0723">Serine/threonine-protein kinase</keyword>
<dbReference type="PROSITE" id="PS00107">
    <property type="entry name" value="PROTEIN_KINASE_ATP"/>
    <property type="match status" value="1"/>
</dbReference>
<feature type="binding site" evidence="3">
    <location>
        <position position="66"/>
    </location>
    <ligand>
        <name>ATP</name>
        <dbReference type="ChEBI" id="CHEBI:30616"/>
    </ligand>
</feature>
<comment type="caution">
    <text evidence="6">The sequence shown here is derived from an EMBL/GenBank/DDBJ whole genome shotgun (WGS) entry which is preliminary data.</text>
</comment>
<keyword evidence="2 3" id="KW-0067">ATP-binding</keyword>
<dbReference type="InterPro" id="IPR000719">
    <property type="entry name" value="Prot_kinase_dom"/>
</dbReference>
<evidence type="ECO:0000259" key="5">
    <source>
        <dbReference type="PROSITE" id="PS50011"/>
    </source>
</evidence>
<comment type="similarity">
    <text evidence="4">Belongs to the protein kinase superfamily.</text>
</comment>
<dbReference type="InterPro" id="IPR051585">
    <property type="entry name" value="STE20_Ser/Thr_Kinases"/>
</dbReference>
<proteinExistence type="inferred from homology"/>
<evidence type="ECO:0000313" key="6">
    <source>
        <dbReference type="EMBL" id="KAK1883226.1"/>
    </source>
</evidence>
<dbReference type="InterPro" id="IPR008271">
    <property type="entry name" value="Ser/Thr_kinase_AS"/>
</dbReference>
<dbReference type="Gene3D" id="1.10.510.10">
    <property type="entry name" value="Transferase(Phosphotransferase) domain 1"/>
    <property type="match status" value="1"/>
</dbReference>
<dbReference type="Proteomes" id="UP001228049">
    <property type="component" value="Unassembled WGS sequence"/>
</dbReference>
<dbReference type="FunFam" id="1.10.510.10:FF:001298">
    <property type="entry name" value="STE20-like kinase"/>
    <property type="match status" value="1"/>
</dbReference>
<dbReference type="Pfam" id="PF00069">
    <property type="entry name" value="Pkinase"/>
    <property type="match status" value="1"/>
</dbReference>
<protein>
    <submittedName>
        <fullName evidence="6">Serine/threonine-protein kinase 10</fullName>
    </submittedName>
</protein>
<evidence type="ECO:0000256" key="1">
    <source>
        <dbReference type="ARBA" id="ARBA00022741"/>
    </source>
</evidence>
<accession>A0AAD9BGD7</accession>
<feature type="non-terminal residue" evidence="6">
    <location>
        <position position="315"/>
    </location>
</feature>
<dbReference type="Gene3D" id="3.30.200.20">
    <property type="entry name" value="Phosphorylase Kinase, domain 1"/>
    <property type="match status" value="1"/>
</dbReference>
<feature type="domain" description="Protein kinase" evidence="5">
    <location>
        <begin position="37"/>
        <end position="315"/>
    </location>
</feature>
<dbReference type="PROSITE" id="PS00108">
    <property type="entry name" value="PROTEIN_KINASE_ST"/>
    <property type="match status" value="1"/>
</dbReference>
<dbReference type="SUPFAM" id="SSF56112">
    <property type="entry name" value="Protein kinase-like (PK-like)"/>
    <property type="match status" value="1"/>
</dbReference>
<dbReference type="PROSITE" id="PS50011">
    <property type="entry name" value="PROTEIN_KINASE_DOM"/>
    <property type="match status" value="1"/>
</dbReference>
<dbReference type="PANTHER" id="PTHR46538">
    <property type="entry name" value="PROTEIN KINASE DOMAIN-CONTAINING PROTEIN"/>
    <property type="match status" value="1"/>
</dbReference>
<sequence length="315" mass="35914">MAFARFSRILRLPTIEIKKKVKQYEHVHRDINPNDLWEIIGELGDGAFGKVYKARNKETGVLAAAKVIETKCEEELEDYIVEIDILAKCDHRYIVKLLDAFYHDNKLWPQDLNNPVVGGQASVTSGWVDRAGIMIEFCPGGAVDATMLELDRGLTEPQIKVVCRQMLEALTYLHSMKIIHRDLKAGNILLMLDGDIKMADFGVSAKNTKTLQRRDSFIGTPYWMAPEVVMCETMKDAPYDYKADVWSLGITLIELAQIEPPHHELNPMRVLLKIAKAEPPTLEQPHKWSQDFKDFLKKSLDKNPETRPTVTQLIE</sequence>
<evidence type="ECO:0000256" key="3">
    <source>
        <dbReference type="PROSITE-ProRule" id="PRU10141"/>
    </source>
</evidence>
<reference evidence="6" key="1">
    <citation type="submission" date="2023-04" db="EMBL/GenBank/DDBJ databases">
        <title>Chromosome-level genome of Chaenocephalus aceratus.</title>
        <authorList>
            <person name="Park H."/>
        </authorList>
    </citation>
    <scope>NUCLEOTIDE SEQUENCE</scope>
    <source>
        <strain evidence="6">DE</strain>
        <tissue evidence="6">Muscle</tissue>
    </source>
</reference>
<dbReference type="PANTHER" id="PTHR46538:SF2">
    <property type="entry name" value="NON-SPECIFIC SERINE_THREONINE PROTEIN KINASE"/>
    <property type="match status" value="1"/>
</dbReference>
<name>A0AAD9BGD7_DISEL</name>
<keyword evidence="7" id="KW-1185">Reference proteome</keyword>
<dbReference type="FunFam" id="3.30.200.20:FF:000120">
    <property type="entry name" value="STE20-like serine/threonine-protein kinase"/>
    <property type="match status" value="1"/>
</dbReference>
<dbReference type="InterPro" id="IPR017441">
    <property type="entry name" value="Protein_kinase_ATP_BS"/>
</dbReference>
<dbReference type="EMBL" id="JASDAP010000023">
    <property type="protein sequence ID" value="KAK1883226.1"/>
    <property type="molecule type" value="Genomic_DNA"/>
</dbReference>
<evidence type="ECO:0000256" key="4">
    <source>
        <dbReference type="RuleBase" id="RU000304"/>
    </source>
</evidence>
<dbReference type="GO" id="GO:0005524">
    <property type="term" value="F:ATP binding"/>
    <property type="evidence" value="ECO:0007669"/>
    <property type="project" value="UniProtKB-UniRule"/>
</dbReference>
<dbReference type="SMART" id="SM00220">
    <property type="entry name" value="S_TKc"/>
    <property type="match status" value="1"/>
</dbReference>
<keyword evidence="6" id="KW-0418">Kinase</keyword>
<keyword evidence="6" id="KW-0808">Transferase</keyword>
<evidence type="ECO:0000313" key="7">
    <source>
        <dbReference type="Proteomes" id="UP001228049"/>
    </source>
</evidence>
<gene>
    <name evidence="6" type="ORF">KUDE01_024001</name>
</gene>
<dbReference type="PIRSF" id="PIRSF000654">
    <property type="entry name" value="Integrin-linked_kinase"/>
    <property type="match status" value="1"/>
</dbReference>
<dbReference type="AlphaFoldDB" id="A0AAD9BGD7"/>
<dbReference type="InterPro" id="IPR011009">
    <property type="entry name" value="Kinase-like_dom_sf"/>
</dbReference>